<organism evidence="2 3">
    <name type="scientific">Photobacterium damselae subsp. damselae</name>
    <name type="common">Listonella damsela</name>
    <dbReference type="NCBI Taxonomy" id="85581"/>
    <lineage>
        <taxon>Bacteria</taxon>
        <taxon>Pseudomonadati</taxon>
        <taxon>Pseudomonadota</taxon>
        <taxon>Gammaproteobacteria</taxon>
        <taxon>Vibrionales</taxon>
        <taxon>Vibrionaceae</taxon>
        <taxon>Photobacterium</taxon>
    </lineage>
</organism>
<dbReference type="InterPro" id="IPR007111">
    <property type="entry name" value="NACHT_NTPase"/>
</dbReference>
<reference evidence="2 3" key="1">
    <citation type="submission" date="2019-09" db="EMBL/GenBank/DDBJ databases">
        <title>Photobacterium damselae subsp. damselae CDC-2227-81, a human clinical isolate.</title>
        <authorList>
            <person name="Osorio C.R."/>
        </authorList>
    </citation>
    <scope>NUCLEOTIDE SEQUENCE [LARGE SCALE GENOMIC DNA]</scope>
    <source>
        <strain evidence="2 3">CDC-2227-81</strain>
    </source>
</reference>
<evidence type="ECO:0000313" key="2">
    <source>
        <dbReference type="EMBL" id="KAB1179975.1"/>
    </source>
</evidence>
<protein>
    <submittedName>
        <fullName evidence="2">AAA family ATPase</fullName>
    </submittedName>
</protein>
<dbReference type="EMBL" id="VZUQ01000068">
    <property type="protein sequence ID" value="KAB1179975.1"/>
    <property type="molecule type" value="Genomic_DNA"/>
</dbReference>
<dbReference type="RefSeq" id="WP_151182891.1">
    <property type="nucleotide sequence ID" value="NZ_VZUQ01000068.1"/>
</dbReference>
<accession>A0AAD3WUR6</accession>
<dbReference type="SUPFAM" id="SSF52540">
    <property type="entry name" value="P-loop containing nucleoside triphosphate hydrolases"/>
    <property type="match status" value="1"/>
</dbReference>
<proteinExistence type="predicted"/>
<sequence length="1472" mass="166745">MSENIKNSAITAAGYIYQTRQGLKVLCDWLDAPSRYSRVKFECDVEKEAPQGLDDIVIERTDGFLDLQQVKFTPDPDRLFLCWDWLLDKSGKTSRSRSMIKKWFDAYNKLDPDRIGDISLITNRRPDAEIEGCLVNGKICFSKIHEPNRSKVISELGSVESCEAFFDQLRIRHSDKSYETLEYEIDARLKAHGSSEGIVTLKSVAINWATQKNCPHPDGWITLPEIRTILRASPVAPLPEDFIVPDGYQVPDEIFHHSFASTVINSVGKTIVLSGPPGRGKSTYLSYLFDELTDENVPMVRHHYYLSTTERGRDRINSYIVEESIKAQIEQFHSEVVIPSRGLRSLLEACASHYKKSNKPFVVILDGLDHVWRTNAKDKQPLDDLFSQIIPCPDNMILLIGTQPVDDAQLPTDLLISAPKSSWYTLPAMSENAVFGYLHKMVKEGKLSTSSEDQRIANEQLQEASSALLVRTKGHPLHVIYAASELIQNGGQLTSWDVKRLKGDLSQDVEFYYCSLWMSLSESLKDVLRLICAFPFFWPKTAFVEIADKRRAAVPEVGNVEHLLYASGAGFKVFHESLAVFVRTTENYGDCIQKLMPFVADWLDNDAPNSLRVNWLWTVQARLGNPSNLISGLTRDWIMQRLEEGYSESLFDTLLSDSLIAALDTAKFADAYRLAHLKDRMVGGSEFQMQSNDKALLTSFTWTLSTEESVIREAFATRHEADILELAALGLALLSRGKLFEAETCGEELLRRLHGVSRFTNKYSSRSGSDEYYFMVSALAQLNAIGMTTESLTSLVNKNHQAVWLPRVQLLIEGGELDELMTVTGALANGENKKLMSDACIRSSAFAGACITERDDFSLLFQTPLVASVEAAATRLSNPLNISIPIEWQDADYYAQKEDLAALIHHWFFSSVHLEISMALEGQTNFEYVPAPLFKGRENITALLNTLTSIASKVAQYWLSGGSVLFHEFYEMLEPIGLHTFRQNYQQRSATEDFRRSLHRVACDIHLVSILLNETDIVLLSEESIRKAIECKWFDEVSFREQYSENSLVKMTNEAASVFIQSQYSLWQAEIHEETSVHLMTPLQLCSIAIKHSLISQARELCIQTWELTTGYSHRKDPTLSNTVSAIGYLVESAPKEALQLLSQISPQIHNVLDYTDGKGTRHVLEVTDELLAKLNPAALIVKFNEHTDMGQWSQAENSLRAYVAQGVKDGWPLDSLMRTGLHAEIHQLLEEQAQEGCANAVELLSTLDNHSGWDIGFLCREEYSSGISESGAYEGDPTAFEPEQFDSLLDSFSGNYEQRQKFVQDWYDYWDQNGQGRRLLDVLDKKLLHEKERHSELYYLYESAFHTRRKLSGKKAAWKYLVRAQILNGGWFWFEGEKNTLNRLDLITKFYPEHGDKFVSETTYAMFSDPEESRIAPNDAMVYFYAKQGRIEEGINFAKTMVDSVIDDTRTLPLKQPRWGLNLSLTTSLEV</sequence>
<dbReference type="Proteomes" id="UP000480943">
    <property type="component" value="Unassembled WGS sequence"/>
</dbReference>
<comment type="caution">
    <text evidence="2">The sequence shown here is derived from an EMBL/GenBank/DDBJ whole genome shotgun (WGS) entry which is preliminary data.</text>
</comment>
<name>A0AAD3WUR6_PHODD</name>
<dbReference type="Pfam" id="PF05729">
    <property type="entry name" value="NACHT"/>
    <property type="match status" value="1"/>
</dbReference>
<dbReference type="InterPro" id="IPR027417">
    <property type="entry name" value="P-loop_NTPase"/>
</dbReference>
<feature type="domain" description="NACHT" evidence="1">
    <location>
        <begin position="270"/>
        <end position="443"/>
    </location>
</feature>
<evidence type="ECO:0000259" key="1">
    <source>
        <dbReference type="Pfam" id="PF05729"/>
    </source>
</evidence>
<gene>
    <name evidence="2" type="ORF">F6450_12385</name>
</gene>
<dbReference type="Gene3D" id="3.40.50.300">
    <property type="entry name" value="P-loop containing nucleotide triphosphate hydrolases"/>
    <property type="match status" value="1"/>
</dbReference>
<evidence type="ECO:0000313" key="3">
    <source>
        <dbReference type="Proteomes" id="UP000480943"/>
    </source>
</evidence>